<evidence type="ECO:0000256" key="1">
    <source>
        <dbReference type="SAM" id="MobiDB-lite"/>
    </source>
</evidence>
<comment type="caution">
    <text evidence="2">The sequence shown here is derived from an EMBL/GenBank/DDBJ whole genome shotgun (WGS) entry which is preliminary data.</text>
</comment>
<name>A0A4Y2KVZ5_ARAVE</name>
<evidence type="ECO:0000313" key="3">
    <source>
        <dbReference type="Proteomes" id="UP000499080"/>
    </source>
</evidence>
<protein>
    <submittedName>
        <fullName evidence="2">Uncharacterized protein</fullName>
    </submittedName>
</protein>
<reference evidence="2 3" key="1">
    <citation type="journal article" date="2019" name="Sci. Rep.">
        <title>Orb-weaving spider Araneus ventricosus genome elucidates the spidroin gene catalogue.</title>
        <authorList>
            <person name="Kono N."/>
            <person name="Nakamura H."/>
            <person name="Ohtoshi R."/>
            <person name="Moran D.A.P."/>
            <person name="Shinohara A."/>
            <person name="Yoshida Y."/>
            <person name="Fujiwara M."/>
            <person name="Mori M."/>
            <person name="Tomita M."/>
            <person name="Arakawa K."/>
        </authorList>
    </citation>
    <scope>NUCLEOTIDE SEQUENCE [LARGE SCALE GENOMIC DNA]</scope>
</reference>
<feature type="region of interest" description="Disordered" evidence="1">
    <location>
        <begin position="1"/>
        <end position="21"/>
    </location>
</feature>
<accession>A0A4Y2KVZ5</accession>
<proteinExistence type="predicted"/>
<dbReference type="EMBL" id="BGPR01115943">
    <property type="protein sequence ID" value="GBN05536.1"/>
    <property type="molecule type" value="Genomic_DNA"/>
</dbReference>
<feature type="region of interest" description="Disordered" evidence="1">
    <location>
        <begin position="68"/>
        <end position="101"/>
    </location>
</feature>
<dbReference type="AlphaFoldDB" id="A0A4Y2KVZ5"/>
<organism evidence="2 3">
    <name type="scientific">Araneus ventricosus</name>
    <name type="common">Orbweaver spider</name>
    <name type="synonym">Epeira ventricosa</name>
    <dbReference type="NCBI Taxonomy" id="182803"/>
    <lineage>
        <taxon>Eukaryota</taxon>
        <taxon>Metazoa</taxon>
        <taxon>Ecdysozoa</taxon>
        <taxon>Arthropoda</taxon>
        <taxon>Chelicerata</taxon>
        <taxon>Arachnida</taxon>
        <taxon>Araneae</taxon>
        <taxon>Araneomorphae</taxon>
        <taxon>Entelegynae</taxon>
        <taxon>Araneoidea</taxon>
        <taxon>Araneidae</taxon>
        <taxon>Araneus</taxon>
    </lineage>
</organism>
<evidence type="ECO:0000313" key="2">
    <source>
        <dbReference type="EMBL" id="GBN05536.1"/>
    </source>
</evidence>
<feature type="compositionally biased region" description="Polar residues" evidence="1">
    <location>
        <begin position="1"/>
        <end position="15"/>
    </location>
</feature>
<keyword evidence="3" id="KW-1185">Reference proteome</keyword>
<sequence>MFENPQSAIDYSQSPMEHPQTEIEHLRPQSITLKLKSNISDRNRLPSNCNGTHLQTAIEYPQTTVEHPRTAVEYPREKKTDLWQETANPRPEWTKFPTTNS</sequence>
<gene>
    <name evidence="2" type="ORF">AVEN_99025_1</name>
</gene>
<feature type="compositionally biased region" description="Basic and acidic residues" evidence="1">
    <location>
        <begin position="68"/>
        <end position="82"/>
    </location>
</feature>
<dbReference type="Proteomes" id="UP000499080">
    <property type="component" value="Unassembled WGS sequence"/>
</dbReference>